<keyword evidence="2" id="KW-1185">Reference proteome</keyword>
<evidence type="ECO:0000313" key="1">
    <source>
        <dbReference type="EMBL" id="KAJ8678405.1"/>
    </source>
</evidence>
<proteinExistence type="predicted"/>
<organism evidence="1 2">
    <name type="scientific">Eretmocerus hayati</name>
    <dbReference type="NCBI Taxonomy" id="131215"/>
    <lineage>
        <taxon>Eukaryota</taxon>
        <taxon>Metazoa</taxon>
        <taxon>Ecdysozoa</taxon>
        <taxon>Arthropoda</taxon>
        <taxon>Hexapoda</taxon>
        <taxon>Insecta</taxon>
        <taxon>Pterygota</taxon>
        <taxon>Neoptera</taxon>
        <taxon>Endopterygota</taxon>
        <taxon>Hymenoptera</taxon>
        <taxon>Apocrita</taxon>
        <taxon>Proctotrupomorpha</taxon>
        <taxon>Chalcidoidea</taxon>
        <taxon>Aphelinidae</taxon>
        <taxon>Aphelininae</taxon>
        <taxon>Eretmocerus</taxon>
    </lineage>
</organism>
<reference evidence="1" key="1">
    <citation type="submission" date="2023-04" db="EMBL/GenBank/DDBJ databases">
        <title>A chromosome-level genome assembly of the parasitoid wasp Eretmocerus hayati.</title>
        <authorList>
            <person name="Zhong Y."/>
            <person name="Liu S."/>
            <person name="Liu Y."/>
        </authorList>
    </citation>
    <scope>NUCLEOTIDE SEQUENCE</scope>
    <source>
        <strain evidence="1">ZJU_SS_LIU_2023</strain>
    </source>
</reference>
<sequence>MGKPVPLKLQITNKNLAQNPPQNSTIKSFLRSGTGLQNKPGWREPKENDMNTTDEKLQLILEKLSEQTREIQDPNKRMSEYKDLVRDTVTEIIANKEAEWNEERAALIRRVEYLEQRERGGKNETREEKQHHHRRSPVENPQQSTLSRIVLERQPTTVN</sequence>
<dbReference type="Proteomes" id="UP001239111">
    <property type="component" value="Chromosome 2"/>
</dbReference>
<dbReference type="EMBL" id="CM056742">
    <property type="protein sequence ID" value="KAJ8678405.1"/>
    <property type="molecule type" value="Genomic_DNA"/>
</dbReference>
<accession>A0ACC2P9E7</accession>
<evidence type="ECO:0000313" key="2">
    <source>
        <dbReference type="Proteomes" id="UP001239111"/>
    </source>
</evidence>
<protein>
    <submittedName>
        <fullName evidence="1">Uncharacterized protein</fullName>
    </submittedName>
</protein>
<comment type="caution">
    <text evidence="1">The sequence shown here is derived from an EMBL/GenBank/DDBJ whole genome shotgun (WGS) entry which is preliminary data.</text>
</comment>
<gene>
    <name evidence="1" type="ORF">QAD02_014192</name>
</gene>
<name>A0ACC2P9E7_9HYME</name>